<dbReference type="PROSITE" id="PS51352">
    <property type="entry name" value="THIOREDOXIN_2"/>
    <property type="match status" value="1"/>
</dbReference>
<evidence type="ECO:0000256" key="3">
    <source>
        <dbReference type="ARBA" id="ARBA00004319"/>
    </source>
</evidence>
<comment type="function">
    <text evidence="2">Participates in the folding of proteins containing disulfide bonds, may be involved in glycosylation, prolyl hydroxylation and triglyceride transfer.</text>
</comment>
<dbReference type="GO" id="GO:0005788">
    <property type="term" value="C:endoplasmic reticulum lumen"/>
    <property type="evidence" value="ECO:0007669"/>
    <property type="project" value="UniProtKB-SubCell"/>
</dbReference>
<dbReference type="SUPFAM" id="SSF52833">
    <property type="entry name" value="Thioredoxin-like"/>
    <property type="match status" value="3"/>
</dbReference>
<protein>
    <recommendedName>
        <fullName evidence="9">Protein disulfide-isomerase</fullName>
        <ecNumber evidence="5">5.3.4.1</ecNumber>
    </recommendedName>
</protein>
<comment type="similarity">
    <text evidence="4">Belongs to the protein disulfide isomerase family.</text>
</comment>
<evidence type="ECO:0000256" key="9">
    <source>
        <dbReference type="ARBA" id="ARBA00039846"/>
    </source>
</evidence>
<dbReference type="Proteomes" id="UP000663193">
    <property type="component" value="Chromosome 2"/>
</dbReference>
<evidence type="ECO:0000256" key="4">
    <source>
        <dbReference type="ARBA" id="ARBA00006347"/>
    </source>
</evidence>
<dbReference type="Pfam" id="PF13848">
    <property type="entry name" value="Thioredoxin_6"/>
    <property type="match status" value="1"/>
</dbReference>
<dbReference type="GO" id="GO:0003756">
    <property type="term" value="F:protein disulfide isomerase activity"/>
    <property type="evidence" value="ECO:0007669"/>
    <property type="project" value="UniProtKB-EC"/>
</dbReference>
<proteinExistence type="inferred from homology"/>
<evidence type="ECO:0000256" key="5">
    <source>
        <dbReference type="ARBA" id="ARBA00012723"/>
    </source>
</evidence>
<dbReference type="Gene3D" id="3.40.30.10">
    <property type="entry name" value="Glutaredoxin"/>
    <property type="match status" value="3"/>
</dbReference>
<evidence type="ECO:0000256" key="8">
    <source>
        <dbReference type="ARBA" id="ARBA00023284"/>
    </source>
</evidence>
<dbReference type="EMBL" id="CP069024">
    <property type="protein sequence ID" value="QRC92867.1"/>
    <property type="molecule type" value="Genomic_DNA"/>
</dbReference>
<reference evidence="12" key="1">
    <citation type="journal article" date="2021" name="BMC Genomics">
        <title>Chromosome-level genome assembly and manually-curated proteome of model necrotroph Parastagonospora nodorum Sn15 reveals a genome-wide trove of candidate effector homologs, and redundancy of virulence-related functions within an accessory chromosome.</title>
        <authorList>
            <person name="Bertazzoni S."/>
            <person name="Jones D.A.B."/>
            <person name="Phan H.T."/>
            <person name="Tan K.-C."/>
            <person name="Hane J.K."/>
        </authorList>
    </citation>
    <scope>NUCLEOTIDE SEQUENCE [LARGE SCALE GENOMIC DNA]</scope>
    <source>
        <strain evidence="12">SN15 / ATCC MYA-4574 / FGSC 10173)</strain>
    </source>
</reference>
<dbReference type="AlphaFoldDB" id="A0A7U2EU54"/>
<dbReference type="OrthoDB" id="427280at2759"/>
<dbReference type="CDD" id="cd02981">
    <property type="entry name" value="PDI_b_family"/>
    <property type="match status" value="1"/>
</dbReference>
<dbReference type="Pfam" id="PF00085">
    <property type="entry name" value="Thioredoxin"/>
    <property type="match status" value="1"/>
</dbReference>
<keyword evidence="12" id="KW-1185">Reference proteome</keyword>
<dbReference type="InterPro" id="IPR013766">
    <property type="entry name" value="Thioredoxin_domain"/>
</dbReference>
<comment type="catalytic activity">
    <reaction evidence="1">
        <text>Catalyzes the rearrangement of -S-S- bonds in proteins.</text>
        <dbReference type="EC" id="5.3.4.1"/>
    </reaction>
</comment>
<evidence type="ECO:0000313" key="12">
    <source>
        <dbReference type="Proteomes" id="UP000663193"/>
    </source>
</evidence>
<evidence type="ECO:0000256" key="1">
    <source>
        <dbReference type="ARBA" id="ARBA00001182"/>
    </source>
</evidence>
<dbReference type="VEuPathDB" id="FungiDB:JI435_080810"/>
<feature type="domain" description="Thioredoxin" evidence="10">
    <location>
        <begin position="234"/>
        <end position="354"/>
    </location>
</feature>
<dbReference type="RefSeq" id="XP_001798408.1">
    <property type="nucleotide sequence ID" value="XM_001798356.1"/>
</dbReference>
<name>A0A7U2EU54_PHANO</name>
<dbReference type="KEGG" id="pno:SNOG_08081"/>
<organism evidence="11 12">
    <name type="scientific">Phaeosphaeria nodorum (strain SN15 / ATCC MYA-4574 / FGSC 10173)</name>
    <name type="common">Glume blotch fungus</name>
    <name type="synonym">Parastagonospora nodorum</name>
    <dbReference type="NCBI Taxonomy" id="321614"/>
    <lineage>
        <taxon>Eukaryota</taxon>
        <taxon>Fungi</taxon>
        <taxon>Dikarya</taxon>
        <taxon>Ascomycota</taxon>
        <taxon>Pezizomycotina</taxon>
        <taxon>Dothideomycetes</taxon>
        <taxon>Pleosporomycetidae</taxon>
        <taxon>Pleosporales</taxon>
        <taxon>Pleosporineae</taxon>
        <taxon>Phaeosphaeriaceae</taxon>
        <taxon>Parastagonospora</taxon>
    </lineage>
</organism>
<evidence type="ECO:0000256" key="2">
    <source>
        <dbReference type="ARBA" id="ARBA00002692"/>
    </source>
</evidence>
<dbReference type="PANTHER" id="PTHR18929:SF132">
    <property type="entry name" value="PROTEIN DISULFIDE-ISOMERASE A3"/>
    <property type="match status" value="1"/>
</dbReference>
<dbReference type="InterPro" id="IPR036249">
    <property type="entry name" value="Thioredoxin-like_sf"/>
</dbReference>
<comment type="subcellular location">
    <subcellularLocation>
        <location evidence="3">Endoplasmic reticulum lumen</location>
    </subcellularLocation>
</comment>
<keyword evidence="6" id="KW-0256">Endoplasmic reticulum</keyword>
<evidence type="ECO:0000256" key="7">
    <source>
        <dbReference type="ARBA" id="ARBA00023235"/>
    </source>
</evidence>
<evidence type="ECO:0000259" key="10">
    <source>
        <dbReference type="PROSITE" id="PS51352"/>
    </source>
</evidence>
<gene>
    <name evidence="11" type="ORF">JI435_080810</name>
</gene>
<dbReference type="OMA" id="GTTHNDF"/>
<accession>A0A7U2EU54</accession>
<sequence>MSYLDRFLQFPVITPIDAASLPSFKSSCDAVVVGYTGLEDPVSTTQFENLAKSMHPELVFGVTDDSALAQAEGIKTPAIVVYNNAANERGALPITGDIDELKANIRKAALPLIVDLYPEIHEDLLDMGTPFAYIFTEPDSAITEDFHVELEQLVRQHRGKIQFSIATASRVPSIVLDMHLQASPLPALAIREPLSNLRYPMLASTTAKPEAFVTEVTAFTRDYLALKLQPTIKSEPIPPSSPSSLVKVVGQTYASIVNDFTRDVLLIFCIEVCAPCDRLYPTLEALAEMYRAEESQKKTTVATILHDKNDTGLRRVRAFPTIMLFPARDKGRPVRFLGDRTVEALRDFISANRSL</sequence>
<keyword evidence="7" id="KW-0413">Isomerase</keyword>
<evidence type="ECO:0000256" key="6">
    <source>
        <dbReference type="ARBA" id="ARBA00022824"/>
    </source>
</evidence>
<keyword evidence="8" id="KW-0676">Redox-active center</keyword>
<dbReference type="EC" id="5.3.4.1" evidence="5"/>
<evidence type="ECO:0000313" key="11">
    <source>
        <dbReference type="EMBL" id="QRC92867.1"/>
    </source>
</evidence>
<dbReference type="PANTHER" id="PTHR18929">
    <property type="entry name" value="PROTEIN DISULFIDE ISOMERASE"/>
    <property type="match status" value="1"/>
</dbReference>